<dbReference type="Pfam" id="PF01823">
    <property type="entry name" value="MACPF"/>
    <property type="match status" value="1"/>
</dbReference>
<dbReference type="OrthoDB" id="1366754at2759"/>
<dbReference type="AlphaFoldDB" id="A0A9X0CYE6"/>
<gene>
    <name evidence="2" type="ORF">OS493_019657</name>
</gene>
<evidence type="ECO:0000313" key="2">
    <source>
        <dbReference type="EMBL" id="KAJ7378958.1"/>
    </source>
</evidence>
<name>A0A9X0CYE6_9CNID</name>
<protein>
    <recommendedName>
        <fullName evidence="1">MACPF domain-containing protein</fullName>
    </recommendedName>
</protein>
<sequence>MTRETSIYHNVFYEEKNVCNRGRARYQLDLAPIKKFPVSEDFEAAVCVLPKNYDEKAYFNFIEKWGTHIVVEVELGEKKTERSKSSHTDFTKYAMDNIGNTVSVSGGYMGYTASLRVDMNRFRESMSESTKFGKHKVVFTSGGPDMPEPIGLKIGANLRGL</sequence>
<keyword evidence="3" id="KW-1185">Reference proteome</keyword>
<organism evidence="2 3">
    <name type="scientific">Desmophyllum pertusum</name>
    <dbReference type="NCBI Taxonomy" id="174260"/>
    <lineage>
        <taxon>Eukaryota</taxon>
        <taxon>Metazoa</taxon>
        <taxon>Cnidaria</taxon>
        <taxon>Anthozoa</taxon>
        <taxon>Hexacorallia</taxon>
        <taxon>Scleractinia</taxon>
        <taxon>Caryophylliina</taxon>
        <taxon>Caryophylliidae</taxon>
        <taxon>Desmophyllum</taxon>
    </lineage>
</organism>
<evidence type="ECO:0000313" key="3">
    <source>
        <dbReference type="Proteomes" id="UP001163046"/>
    </source>
</evidence>
<dbReference type="PANTHER" id="PTHR19324:SF33">
    <property type="entry name" value="MUCIN-5AC"/>
    <property type="match status" value="1"/>
</dbReference>
<proteinExistence type="predicted"/>
<dbReference type="InterPro" id="IPR020864">
    <property type="entry name" value="MACPF"/>
</dbReference>
<dbReference type="Proteomes" id="UP001163046">
    <property type="component" value="Unassembled WGS sequence"/>
</dbReference>
<reference evidence="2" key="1">
    <citation type="submission" date="2023-01" db="EMBL/GenBank/DDBJ databases">
        <title>Genome assembly of the deep-sea coral Lophelia pertusa.</title>
        <authorList>
            <person name="Herrera S."/>
            <person name="Cordes E."/>
        </authorList>
    </citation>
    <scope>NUCLEOTIDE SEQUENCE</scope>
    <source>
        <strain evidence="2">USNM1676648</strain>
        <tissue evidence="2">Polyp</tissue>
    </source>
</reference>
<dbReference type="PROSITE" id="PS51412">
    <property type="entry name" value="MACPF_2"/>
    <property type="match status" value="1"/>
</dbReference>
<accession>A0A9X0CYE6</accession>
<feature type="domain" description="MACPF" evidence="1">
    <location>
        <begin position="1"/>
        <end position="161"/>
    </location>
</feature>
<dbReference type="EMBL" id="MU826361">
    <property type="protein sequence ID" value="KAJ7378958.1"/>
    <property type="molecule type" value="Genomic_DNA"/>
</dbReference>
<dbReference type="PANTHER" id="PTHR19324">
    <property type="entry name" value="PERFORIN-LIKE PROTEIN 1"/>
    <property type="match status" value="1"/>
</dbReference>
<comment type="caution">
    <text evidence="2">The sequence shown here is derived from an EMBL/GenBank/DDBJ whole genome shotgun (WGS) entry which is preliminary data.</text>
</comment>
<evidence type="ECO:0000259" key="1">
    <source>
        <dbReference type="PROSITE" id="PS51412"/>
    </source>
</evidence>